<protein>
    <submittedName>
        <fullName evidence="2 3">Uncharacterized protein</fullName>
    </submittedName>
</protein>
<proteinExistence type="predicted"/>
<dbReference type="AlphaFoldDB" id="A0A2K1JQV5"/>
<evidence type="ECO:0000313" key="3">
    <source>
        <dbReference type="EnsemblPlants" id="PAC:32974288.CDS.1"/>
    </source>
</evidence>
<name>A0A2K1JQV5_PHYPA</name>
<dbReference type="EnsemblPlants" id="Pp3c12_14630V3.2">
    <property type="protein sequence ID" value="PAC:32974289.CDS.1"/>
    <property type="gene ID" value="Pp3c12_14630"/>
</dbReference>
<dbReference type="EMBL" id="ABEU02000012">
    <property type="protein sequence ID" value="PNR43912.1"/>
    <property type="molecule type" value="Genomic_DNA"/>
</dbReference>
<organism evidence="2">
    <name type="scientific">Physcomitrium patens</name>
    <name type="common">Spreading-leaved earth moss</name>
    <name type="synonym">Physcomitrella patens</name>
    <dbReference type="NCBI Taxonomy" id="3218"/>
    <lineage>
        <taxon>Eukaryota</taxon>
        <taxon>Viridiplantae</taxon>
        <taxon>Streptophyta</taxon>
        <taxon>Embryophyta</taxon>
        <taxon>Bryophyta</taxon>
        <taxon>Bryophytina</taxon>
        <taxon>Bryopsida</taxon>
        <taxon>Funariidae</taxon>
        <taxon>Funariales</taxon>
        <taxon>Funariaceae</taxon>
        <taxon>Physcomitrium</taxon>
    </lineage>
</organism>
<dbReference type="InParanoid" id="A0A2K1JQV5"/>
<evidence type="ECO:0000313" key="4">
    <source>
        <dbReference type="Proteomes" id="UP000006727"/>
    </source>
</evidence>
<reference evidence="3" key="3">
    <citation type="submission" date="2020-12" db="UniProtKB">
        <authorList>
            <consortium name="EnsemblPlants"/>
        </authorList>
    </citation>
    <scope>IDENTIFICATION</scope>
</reference>
<sequence>MQAVRLANKEQYQHQTSKTSEKNETPQENKHGQLPPTSTLLTARLRSSTRSLAERSLFSWQRQSDRRGKEEGGMQRETERDRGEEGLELLLLLLVLESQCPWQSVGGEANRPPHNDRLSLPNKSIRTVSCRVVGMH</sequence>
<feature type="region of interest" description="Disordered" evidence="1">
    <location>
        <begin position="1"/>
        <end position="82"/>
    </location>
</feature>
<gene>
    <name evidence="2" type="ORF">PHYPA_016295</name>
</gene>
<keyword evidence="4" id="KW-1185">Reference proteome</keyword>
<evidence type="ECO:0000256" key="1">
    <source>
        <dbReference type="SAM" id="MobiDB-lite"/>
    </source>
</evidence>
<feature type="compositionally biased region" description="Polar residues" evidence="1">
    <location>
        <begin position="35"/>
        <end position="51"/>
    </location>
</feature>
<feature type="compositionally biased region" description="Basic and acidic residues" evidence="1">
    <location>
        <begin position="63"/>
        <end position="82"/>
    </location>
</feature>
<reference evidence="2 4" key="1">
    <citation type="journal article" date="2008" name="Science">
        <title>The Physcomitrella genome reveals evolutionary insights into the conquest of land by plants.</title>
        <authorList>
            <person name="Rensing S."/>
            <person name="Lang D."/>
            <person name="Zimmer A."/>
            <person name="Terry A."/>
            <person name="Salamov A."/>
            <person name="Shapiro H."/>
            <person name="Nishiyama T."/>
            <person name="Perroud P.-F."/>
            <person name="Lindquist E."/>
            <person name="Kamisugi Y."/>
            <person name="Tanahashi T."/>
            <person name="Sakakibara K."/>
            <person name="Fujita T."/>
            <person name="Oishi K."/>
            <person name="Shin-I T."/>
            <person name="Kuroki Y."/>
            <person name="Toyoda A."/>
            <person name="Suzuki Y."/>
            <person name="Hashimoto A."/>
            <person name="Yamaguchi K."/>
            <person name="Sugano A."/>
            <person name="Kohara Y."/>
            <person name="Fujiyama A."/>
            <person name="Anterola A."/>
            <person name="Aoki S."/>
            <person name="Ashton N."/>
            <person name="Barbazuk W.B."/>
            <person name="Barker E."/>
            <person name="Bennetzen J."/>
            <person name="Bezanilla M."/>
            <person name="Blankenship R."/>
            <person name="Cho S.H."/>
            <person name="Dutcher S."/>
            <person name="Estelle M."/>
            <person name="Fawcett J.A."/>
            <person name="Gundlach H."/>
            <person name="Hanada K."/>
            <person name="Heyl A."/>
            <person name="Hicks K.A."/>
            <person name="Hugh J."/>
            <person name="Lohr M."/>
            <person name="Mayer K."/>
            <person name="Melkozernov A."/>
            <person name="Murata T."/>
            <person name="Nelson D."/>
            <person name="Pils B."/>
            <person name="Prigge M."/>
            <person name="Reiss B."/>
            <person name="Renner T."/>
            <person name="Rombauts S."/>
            <person name="Rushton P."/>
            <person name="Sanderfoot A."/>
            <person name="Schween G."/>
            <person name="Shiu S.-H."/>
            <person name="Stueber K."/>
            <person name="Theodoulou F.L."/>
            <person name="Tu H."/>
            <person name="Van de Peer Y."/>
            <person name="Verrier P.J."/>
            <person name="Waters E."/>
            <person name="Wood A."/>
            <person name="Yang L."/>
            <person name="Cove D."/>
            <person name="Cuming A."/>
            <person name="Hasebe M."/>
            <person name="Lucas S."/>
            <person name="Mishler D.B."/>
            <person name="Reski R."/>
            <person name="Grigoriev I."/>
            <person name="Quatrano R.S."/>
            <person name="Boore J.L."/>
        </authorList>
    </citation>
    <scope>NUCLEOTIDE SEQUENCE [LARGE SCALE GENOMIC DNA]</scope>
    <source>
        <strain evidence="3 4">cv. Gransden 2004</strain>
    </source>
</reference>
<dbReference type="Gramene" id="Pp3c12_14630V3.1">
    <property type="protein sequence ID" value="PAC:32974288.CDS.1"/>
    <property type="gene ID" value="Pp3c12_14630"/>
</dbReference>
<reference evidence="2 4" key="2">
    <citation type="journal article" date="2018" name="Plant J.">
        <title>The Physcomitrella patens chromosome-scale assembly reveals moss genome structure and evolution.</title>
        <authorList>
            <person name="Lang D."/>
            <person name="Ullrich K.K."/>
            <person name="Murat F."/>
            <person name="Fuchs J."/>
            <person name="Jenkins J."/>
            <person name="Haas F.B."/>
            <person name="Piednoel M."/>
            <person name="Gundlach H."/>
            <person name="Van Bel M."/>
            <person name="Meyberg R."/>
            <person name="Vives C."/>
            <person name="Morata J."/>
            <person name="Symeonidi A."/>
            <person name="Hiss M."/>
            <person name="Muchero W."/>
            <person name="Kamisugi Y."/>
            <person name="Saleh O."/>
            <person name="Blanc G."/>
            <person name="Decker E.L."/>
            <person name="van Gessel N."/>
            <person name="Grimwood J."/>
            <person name="Hayes R.D."/>
            <person name="Graham S.W."/>
            <person name="Gunter L.E."/>
            <person name="McDaniel S.F."/>
            <person name="Hoernstein S.N.W."/>
            <person name="Larsson A."/>
            <person name="Li F.W."/>
            <person name="Perroud P.F."/>
            <person name="Phillips J."/>
            <person name="Ranjan P."/>
            <person name="Rokshar D.S."/>
            <person name="Rothfels C.J."/>
            <person name="Schneider L."/>
            <person name="Shu S."/>
            <person name="Stevenson D.W."/>
            <person name="Thummler F."/>
            <person name="Tillich M."/>
            <person name="Villarreal Aguilar J.C."/>
            <person name="Widiez T."/>
            <person name="Wong G.K."/>
            <person name="Wymore A."/>
            <person name="Zhang Y."/>
            <person name="Zimmer A.D."/>
            <person name="Quatrano R.S."/>
            <person name="Mayer K.F.X."/>
            <person name="Goodstein D."/>
            <person name="Casacuberta J.M."/>
            <person name="Vandepoele K."/>
            <person name="Reski R."/>
            <person name="Cuming A.C."/>
            <person name="Tuskan G.A."/>
            <person name="Maumus F."/>
            <person name="Salse J."/>
            <person name="Schmutz J."/>
            <person name="Rensing S.A."/>
        </authorList>
    </citation>
    <scope>NUCLEOTIDE SEQUENCE [LARGE SCALE GENOMIC DNA]</scope>
    <source>
        <strain evidence="3 4">cv. Gransden 2004</strain>
    </source>
</reference>
<accession>A0A2K1JQV5</accession>
<dbReference type="Proteomes" id="UP000006727">
    <property type="component" value="Chromosome 12"/>
</dbReference>
<evidence type="ECO:0000313" key="2">
    <source>
        <dbReference type="EMBL" id="PNR43912.1"/>
    </source>
</evidence>
<dbReference type="Gramene" id="Pp3c12_14630V3.2">
    <property type="protein sequence ID" value="PAC:32974289.CDS.1"/>
    <property type="gene ID" value="Pp3c12_14630"/>
</dbReference>
<dbReference type="EnsemblPlants" id="Pp3c12_14630V3.1">
    <property type="protein sequence ID" value="PAC:32974288.CDS.1"/>
    <property type="gene ID" value="Pp3c12_14630"/>
</dbReference>
<feature type="compositionally biased region" description="Basic and acidic residues" evidence="1">
    <location>
        <begin position="19"/>
        <end position="31"/>
    </location>
</feature>